<organism evidence="3 4">
    <name type="scientific">Phytophthora sojae (strain P6497)</name>
    <name type="common">Soybean stem and root rot agent</name>
    <name type="synonym">Phytophthora megasperma f. sp. glycines</name>
    <dbReference type="NCBI Taxonomy" id="1094619"/>
    <lineage>
        <taxon>Eukaryota</taxon>
        <taxon>Sar</taxon>
        <taxon>Stramenopiles</taxon>
        <taxon>Oomycota</taxon>
        <taxon>Peronosporomycetes</taxon>
        <taxon>Peronosporales</taxon>
        <taxon>Peronosporaceae</taxon>
        <taxon>Phytophthora</taxon>
    </lineage>
</organism>
<dbReference type="AlphaFoldDB" id="G4YT59"/>
<protein>
    <submittedName>
        <fullName evidence="3">Uncharacterized protein</fullName>
    </submittedName>
</protein>
<feature type="region of interest" description="Disordered" evidence="2">
    <location>
        <begin position="311"/>
        <end position="342"/>
    </location>
</feature>
<dbReference type="Proteomes" id="UP000002640">
    <property type="component" value="Unassembled WGS sequence"/>
</dbReference>
<feature type="compositionally biased region" description="Basic and acidic residues" evidence="2">
    <location>
        <begin position="87"/>
        <end position="107"/>
    </location>
</feature>
<sequence>MMNPTASSLARATAAEARKALLKSSAAKKSPTRKSIRAKTAAKPRVPAASVQVDNSVSAPPAPAGTDDGDDGERNVKRRLNATDAEAASRRLYEDAKEARQRKDARRAELQETYTFAPQVNNNFKRRTNPGEAEELNQDHFTRLHAQAKELLEKKRELQQQHERDGCTFAPSISARAKRLARTNSGPRYENLYKHAQEMKQKREEKLLEKARTTEEQCPFKPKITASKSPVKTKPLYDSERERQKRLALEQKKIEAEMTECTFKPKVSAKRMKSKADEPADAAGDAAVDANPYKRLYQASIDRTERLQKLRQERDEEEKAQAPFQPKITARSRALKAEAQAKEPFHKRLYNKDYMKKLDHEREQRRLEEEQQFTFKVRSML</sequence>
<dbReference type="PANTHER" id="PTHR37028:SF4">
    <property type="entry name" value="ALMS MOTIF DOMAIN-CONTAINING PROTEIN"/>
    <property type="match status" value="1"/>
</dbReference>
<dbReference type="KEGG" id="psoj:PHYSODRAFT_479214"/>
<dbReference type="InParanoid" id="G4YT59"/>
<feature type="coiled-coil region" evidence="1">
    <location>
        <begin position="189"/>
        <end position="216"/>
    </location>
</feature>
<feature type="compositionally biased region" description="Basic residues" evidence="2">
    <location>
        <begin position="30"/>
        <end position="42"/>
    </location>
</feature>
<dbReference type="GeneID" id="20655103"/>
<gene>
    <name evidence="3" type="ORF">PHYSODRAFT_479214</name>
</gene>
<evidence type="ECO:0000313" key="4">
    <source>
        <dbReference type="Proteomes" id="UP000002640"/>
    </source>
</evidence>
<feature type="compositionally biased region" description="Basic and acidic residues" evidence="2">
    <location>
        <begin position="311"/>
        <end position="320"/>
    </location>
</feature>
<dbReference type="OMA" id="EAEMTEC"/>
<dbReference type="EMBL" id="JH159152">
    <property type="protein sequence ID" value="EGZ26453.1"/>
    <property type="molecule type" value="Genomic_DNA"/>
</dbReference>
<reference evidence="3 4" key="1">
    <citation type="journal article" date="2006" name="Science">
        <title>Phytophthora genome sequences uncover evolutionary origins and mechanisms of pathogenesis.</title>
        <authorList>
            <person name="Tyler B.M."/>
            <person name="Tripathy S."/>
            <person name="Zhang X."/>
            <person name="Dehal P."/>
            <person name="Jiang R.H."/>
            <person name="Aerts A."/>
            <person name="Arredondo F.D."/>
            <person name="Baxter L."/>
            <person name="Bensasson D."/>
            <person name="Beynon J.L."/>
            <person name="Chapman J."/>
            <person name="Damasceno C.M."/>
            <person name="Dorrance A.E."/>
            <person name="Dou D."/>
            <person name="Dickerman A.W."/>
            <person name="Dubchak I.L."/>
            <person name="Garbelotto M."/>
            <person name="Gijzen M."/>
            <person name="Gordon S.G."/>
            <person name="Govers F."/>
            <person name="Grunwald N.J."/>
            <person name="Huang W."/>
            <person name="Ivors K.L."/>
            <person name="Jones R.W."/>
            <person name="Kamoun S."/>
            <person name="Krampis K."/>
            <person name="Lamour K.H."/>
            <person name="Lee M.K."/>
            <person name="McDonald W.H."/>
            <person name="Medina M."/>
            <person name="Meijer H.J."/>
            <person name="Nordberg E.K."/>
            <person name="Maclean D.J."/>
            <person name="Ospina-Giraldo M.D."/>
            <person name="Morris P.F."/>
            <person name="Phuntumart V."/>
            <person name="Putnam N.H."/>
            <person name="Rash S."/>
            <person name="Rose J.K."/>
            <person name="Sakihama Y."/>
            <person name="Salamov A.A."/>
            <person name="Savidor A."/>
            <person name="Scheuring C.F."/>
            <person name="Smith B.M."/>
            <person name="Sobral B.W."/>
            <person name="Terry A."/>
            <person name="Torto-Alalibo T.A."/>
            <person name="Win J."/>
            <person name="Xu Z."/>
            <person name="Zhang H."/>
            <person name="Grigoriev I.V."/>
            <person name="Rokhsar D.S."/>
            <person name="Boore J.L."/>
        </authorList>
    </citation>
    <scope>NUCLEOTIDE SEQUENCE [LARGE SCALE GENOMIC DNA]</scope>
    <source>
        <strain evidence="3 4">P6497</strain>
    </source>
</reference>
<accession>G4YT59</accession>
<feature type="region of interest" description="Disordered" evidence="2">
    <location>
        <begin position="1"/>
        <end position="107"/>
    </location>
</feature>
<evidence type="ECO:0000256" key="2">
    <source>
        <dbReference type="SAM" id="MobiDB-lite"/>
    </source>
</evidence>
<proteinExistence type="predicted"/>
<keyword evidence="1" id="KW-0175">Coiled coil</keyword>
<evidence type="ECO:0000256" key="1">
    <source>
        <dbReference type="SAM" id="Coils"/>
    </source>
</evidence>
<name>G4YT59_PHYSP</name>
<dbReference type="RefSeq" id="XP_009521741.1">
    <property type="nucleotide sequence ID" value="XM_009523446.1"/>
</dbReference>
<keyword evidence="4" id="KW-1185">Reference proteome</keyword>
<evidence type="ECO:0000313" key="3">
    <source>
        <dbReference type="EMBL" id="EGZ26453.1"/>
    </source>
</evidence>
<feature type="compositionally biased region" description="Low complexity" evidence="2">
    <location>
        <begin position="1"/>
        <end position="15"/>
    </location>
</feature>
<dbReference type="PANTHER" id="PTHR37028">
    <property type="entry name" value="UNNAMED PRODUCT-RELATED"/>
    <property type="match status" value="1"/>
</dbReference>